<organism evidence="1 2">
    <name type="scientific">Arabidopsis thaliana</name>
    <name type="common">Mouse-ear cress</name>
    <dbReference type="NCBI Taxonomy" id="3702"/>
    <lineage>
        <taxon>Eukaryota</taxon>
        <taxon>Viridiplantae</taxon>
        <taxon>Streptophyta</taxon>
        <taxon>Embryophyta</taxon>
        <taxon>Tracheophyta</taxon>
        <taxon>Spermatophyta</taxon>
        <taxon>Magnoliopsida</taxon>
        <taxon>eudicotyledons</taxon>
        <taxon>Gunneridae</taxon>
        <taxon>Pentapetalae</taxon>
        <taxon>rosids</taxon>
        <taxon>malvids</taxon>
        <taxon>Brassicales</taxon>
        <taxon>Brassicaceae</taxon>
        <taxon>Camelineae</taxon>
        <taxon>Arabidopsis</taxon>
    </lineage>
</organism>
<dbReference type="EMBL" id="LUHQ01000021">
    <property type="protein sequence ID" value="OAO89139.1"/>
    <property type="molecule type" value="Genomic_DNA"/>
</dbReference>
<comment type="caution">
    <text evidence="1">The sequence shown here is derived from an EMBL/GenBank/DDBJ whole genome shotgun (WGS) entry which is preliminary data.</text>
</comment>
<name>A0A178U666_ARATH</name>
<proteinExistence type="predicted"/>
<accession>A0A178U666</accession>
<keyword evidence="1" id="KW-0496">Mitochondrion</keyword>
<sequence>MGYGVCHFYLLFIINGAPQGLVTPSRGLRQGDPLSPYLFILCTEVLSGLCRRAQEQGRLPGIRVSNNSPRINHLLFADDTSSARWIPLAAQIWPIFFLSMRLFQGNPVNHPMSNLYFLGSLP</sequence>
<dbReference type="AlphaFoldDB" id="A0A178U666"/>
<evidence type="ECO:0000313" key="1">
    <source>
        <dbReference type="EMBL" id="OAO89139.1"/>
    </source>
</evidence>
<evidence type="ECO:0000313" key="2">
    <source>
        <dbReference type="Proteomes" id="UP000078284"/>
    </source>
</evidence>
<dbReference type="SMR" id="A0A178U666"/>
<geneLocation type="mitochondrion" evidence="1"/>
<gene>
    <name evidence="1" type="ORF">AXX17_ATUG03770</name>
</gene>
<reference evidence="2" key="1">
    <citation type="journal article" date="2016" name="Proc. Natl. Acad. Sci. U.S.A.">
        <title>Chromosome-level assembly of Arabidopsis thaliana Ler reveals the extent of translocation and inversion polymorphisms.</title>
        <authorList>
            <person name="Zapata L."/>
            <person name="Ding J."/>
            <person name="Willing E.M."/>
            <person name="Hartwig B."/>
            <person name="Bezdan D."/>
            <person name="Jiao W.B."/>
            <person name="Patel V."/>
            <person name="Velikkakam James G."/>
            <person name="Koornneef M."/>
            <person name="Ossowski S."/>
            <person name="Schneeberger K."/>
        </authorList>
    </citation>
    <scope>NUCLEOTIDE SEQUENCE [LARGE SCALE GENOMIC DNA]</scope>
    <source>
        <strain evidence="2">cv. Landsberg erecta</strain>
    </source>
</reference>
<protein>
    <submittedName>
        <fullName evidence="1">Uncharacterized protein</fullName>
    </submittedName>
</protein>
<dbReference type="Proteomes" id="UP000078284">
    <property type="component" value="Unassembled WGS sequence"/>
</dbReference>
<dbReference type="ExpressionAtlas" id="A0A178U666">
    <property type="expression patterns" value="baseline and differential"/>
</dbReference>